<dbReference type="CDD" id="cd02901">
    <property type="entry name" value="Macro_Poa1p-like"/>
    <property type="match status" value="1"/>
</dbReference>
<dbReference type="InterPro" id="IPR002589">
    <property type="entry name" value="Macro_dom"/>
</dbReference>
<dbReference type="Pfam" id="PF00097">
    <property type="entry name" value="zf-C3HC4"/>
    <property type="match status" value="1"/>
</dbReference>
<evidence type="ECO:0000256" key="4">
    <source>
        <dbReference type="PROSITE-ProRule" id="PRU00175"/>
    </source>
</evidence>
<dbReference type="AlphaFoldDB" id="A0A8C4T610"/>
<feature type="domain" description="RING-type" evidence="5">
    <location>
        <begin position="10"/>
        <end position="51"/>
    </location>
</feature>
<dbReference type="InterPro" id="IPR013083">
    <property type="entry name" value="Znf_RING/FYVE/PHD"/>
</dbReference>
<evidence type="ECO:0000256" key="3">
    <source>
        <dbReference type="ARBA" id="ARBA00022833"/>
    </source>
</evidence>
<dbReference type="GeneID" id="114669486"/>
<dbReference type="InterPro" id="IPR043472">
    <property type="entry name" value="Macro_dom-like"/>
</dbReference>
<reference evidence="7" key="1">
    <citation type="submission" date="2025-08" db="UniProtKB">
        <authorList>
            <consortium name="Ensembl"/>
        </authorList>
    </citation>
    <scope>IDENTIFICATION</scope>
</reference>
<dbReference type="OrthoDB" id="2155246at2759"/>
<evidence type="ECO:0000259" key="5">
    <source>
        <dbReference type="PROSITE" id="PS50089"/>
    </source>
</evidence>
<accession>A0A8C4T610</accession>
<dbReference type="GO" id="GO:0140291">
    <property type="term" value="P:peptidyl-glutamate ADP-deribosylation"/>
    <property type="evidence" value="ECO:0007669"/>
    <property type="project" value="TreeGrafter"/>
</dbReference>
<dbReference type="PANTHER" id="PTHR12521:SF0">
    <property type="entry name" value="ADP-RIBOSE GLYCOHYDROLASE OARD1"/>
    <property type="match status" value="1"/>
</dbReference>
<name>A0A8C4T610_ERPCA</name>
<dbReference type="Gene3D" id="3.30.40.10">
    <property type="entry name" value="Zinc/RING finger domain, C3HC4 (zinc finger)"/>
    <property type="match status" value="1"/>
</dbReference>
<keyword evidence="1" id="KW-0479">Metal-binding</keyword>
<keyword evidence="8" id="KW-1185">Reference proteome</keyword>
<evidence type="ECO:0000259" key="6">
    <source>
        <dbReference type="PROSITE" id="PS51154"/>
    </source>
</evidence>
<organism evidence="7 8">
    <name type="scientific">Erpetoichthys calabaricus</name>
    <name type="common">Rope fish</name>
    <name type="synonym">Calamoichthys calabaricus</name>
    <dbReference type="NCBI Taxonomy" id="27687"/>
    <lineage>
        <taxon>Eukaryota</taxon>
        <taxon>Metazoa</taxon>
        <taxon>Chordata</taxon>
        <taxon>Craniata</taxon>
        <taxon>Vertebrata</taxon>
        <taxon>Euteleostomi</taxon>
        <taxon>Actinopterygii</taxon>
        <taxon>Polypteriformes</taxon>
        <taxon>Polypteridae</taxon>
        <taxon>Erpetoichthys</taxon>
    </lineage>
</organism>
<dbReference type="GO" id="GO:0008270">
    <property type="term" value="F:zinc ion binding"/>
    <property type="evidence" value="ECO:0007669"/>
    <property type="project" value="UniProtKB-KW"/>
</dbReference>
<evidence type="ECO:0000313" key="8">
    <source>
        <dbReference type="Proteomes" id="UP000694620"/>
    </source>
</evidence>
<dbReference type="InterPro" id="IPR017907">
    <property type="entry name" value="Znf_RING_CS"/>
</dbReference>
<dbReference type="Gene3D" id="3.40.220.10">
    <property type="entry name" value="Leucine Aminopeptidase, subunit E, domain 1"/>
    <property type="match status" value="1"/>
</dbReference>
<evidence type="ECO:0000256" key="2">
    <source>
        <dbReference type="ARBA" id="ARBA00022771"/>
    </source>
</evidence>
<dbReference type="InterPro" id="IPR018957">
    <property type="entry name" value="Znf_C3HC4_RING-type"/>
</dbReference>
<evidence type="ECO:0000256" key="1">
    <source>
        <dbReference type="ARBA" id="ARBA00022723"/>
    </source>
</evidence>
<dbReference type="Ensembl" id="ENSECRT00000028277.1">
    <property type="protein sequence ID" value="ENSECRP00000027700.1"/>
    <property type="gene ID" value="ENSECRG00000018765.1"/>
</dbReference>
<dbReference type="PROSITE" id="PS00518">
    <property type="entry name" value="ZF_RING_1"/>
    <property type="match status" value="1"/>
</dbReference>
<dbReference type="PROSITE" id="PS50089">
    <property type="entry name" value="ZF_RING_2"/>
    <property type="match status" value="1"/>
</dbReference>
<feature type="domain" description="Macro" evidence="6">
    <location>
        <begin position="67"/>
        <end position="223"/>
    </location>
</feature>
<dbReference type="SUPFAM" id="SSF57850">
    <property type="entry name" value="RING/U-box"/>
    <property type="match status" value="1"/>
</dbReference>
<sequence>MSLFKSHLTCAICFERFDTPVKLQCGHTYCERCIQQYFSHGQEERVCPQCRSVCTVPAIPDYALRSLVTDSSLLEQAPPITEINRDIRKALNTGSGESLAVCVTEQFSMSSGVCHIFREEFNQVEELKKQGKKIGEVAVLENQGRFLYYLVTRSRYNWKANYEDLEKCLIMMKEHCQQHGVRSLSMPRLSCGKDGLKWTIVSSLIKNVFNGTGINITIYYIDT</sequence>
<protein>
    <submittedName>
        <fullName evidence="7">ADP-ribose glycohydrolase OARD1-like</fullName>
    </submittedName>
</protein>
<keyword evidence="2 4" id="KW-0863">Zinc-finger</keyword>
<evidence type="ECO:0000313" key="7">
    <source>
        <dbReference type="Ensembl" id="ENSECRP00000027700.1"/>
    </source>
</evidence>
<dbReference type="PROSITE" id="PS51154">
    <property type="entry name" value="MACRO"/>
    <property type="match status" value="1"/>
</dbReference>
<proteinExistence type="predicted"/>
<dbReference type="RefSeq" id="XP_028681544.1">
    <property type="nucleotide sequence ID" value="XM_028825711.2"/>
</dbReference>
<dbReference type="Proteomes" id="UP000694620">
    <property type="component" value="Unassembled WGS sequence"/>
</dbReference>
<keyword evidence="3" id="KW-0862">Zinc</keyword>
<dbReference type="PANTHER" id="PTHR12521">
    <property type="entry name" value="PROTEIN C6ORF130"/>
    <property type="match status" value="1"/>
</dbReference>
<reference evidence="7" key="2">
    <citation type="submission" date="2025-09" db="UniProtKB">
        <authorList>
            <consortium name="Ensembl"/>
        </authorList>
    </citation>
    <scope>IDENTIFICATION</scope>
</reference>
<dbReference type="GeneTree" id="ENSGT00390000006988"/>
<gene>
    <name evidence="7" type="primary">LOC114669486</name>
</gene>
<dbReference type="SMART" id="SM00184">
    <property type="entry name" value="RING"/>
    <property type="match status" value="1"/>
</dbReference>
<dbReference type="InterPro" id="IPR001841">
    <property type="entry name" value="Znf_RING"/>
</dbReference>
<dbReference type="SUPFAM" id="SSF52949">
    <property type="entry name" value="Macro domain-like"/>
    <property type="match status" value="1"/>
</dbReference>
<dbReference type="InterPro" id="IPR050892">
    <property type="entry name" value="ADP-ribose_metab_enzymes"/>
</dbReference>
<dbReference type="Pfam" id="PF01661">
    <property type="entry name" value="Macro"/>
    <property type="match status" value="1"/>
</dbReference>